<name>A0ABQ4I5R5_9ACTN</name>
<evidence type="ECO:0008006" key="3">
    <source>
        <dbReference type="Google" id="ProtNLM"/>
    </source>
</evidence>
<organism evidence="1 2">
    <name type="scientific">Micromonospora andamanensis</name>
    <dbReference type="NCBI Taxonomy" id="1287068"/>
    <lineage>
        <taxon>Bacteria</taxon>
        <taxon>Bacillati</taxon>
        <taxon>Actinomycetota</taxon>
        <taxon>Actinomycetes</taxon>
        <taxon>Micromonosporales</taxon>
        <taxon>Micromonosporaceae</taxon>
        <taxon>Micromonospora</taxon>
    </lineage>
</organism>
<proteinExistence type="predicted"/>
<gene>
    <name evidence="1" type="ORF">Van01_64610</name>
</gene>
<evidence type="ECO:0000313" key="2">
    <source>
        <dbReference type="Proteomes" id="UP000647017"/>
    </source>
</evidence>
<protein>
    <recommendedName>
        <fullName evidence="3">FXSXX-COOH protein</fullName>
    </recommendedName>
</protein>
<reference evidence="1 2" key="1">
    <citation type="submission" date="2021-01" db="EMBL/GenBank/DDBJ databases">
        <title>Whole genome shotgun sequence of Verrucosispora andamanensis NBRC 109075.</title>
        <authorList>
            <person name="Komaki H."/>
            <person name="Tamura T."/>
        </authorList>
    </citation>
    <scope>NUCLEOTIDE SEQUENCE [LARGE SCALE GENOMIC DNA]</scope>
    <source>
        <strain evidence="1 2">NBRC 109075</strain>
    </source>
</reference>
<dbReference type="EMBL" id="BOOZ01000092">
    <property type="protein sequence ID" value="GIJ13247.1"/>
    <property type="molecule type" value="Genomic_DNA"/>
</dbReference>
<keyword evidence="2" id="KW-1185">Reference proteome</keyword>
<evidence type="ECO:0000313" key="1">
    <source>
        <dbReference type="EMBL" id="GIJ13247.1"/>
    </source>
</evidence>
<comment type="caution">
    <text evidence="1">The sequence shown here is derived from an EMBL/GenBank/DDBJ whole genome shotgun (WGS) entry which is preliminary data.</text>
</comment>
<accession>A0ABQ4I5R5</accession>
<sequence length="60" mass="6283">MVEAREEIDSAIIDLAGIPLDRLRSSDDSALTAAVLRAAKEAVEPSDVAAAFQNRCIGGI</sequence>
<dbReference type="Proteomes" id="UP000647017">
    <property type="component" value="Unassembled WGS sequence"/>
</dbReference>